<dbReference type="AlphaFoldDB" id="A0A4R5M3Q4"/>
<evidence type="ECO:0000313" key="5">
    <source>
        <dbReference type="EMBL" id="TDG19912.1"/>
    </source>
</evidence>
<dbReference type="InterPro" id="IPR001647">
    <property type="entry name" value="HTH_TetR"/>
</dbReference>
<accession>A0A4R5M3Q4</accession>
<keyword evidence="1 2" id="KW-0238">DNA-binding</keyword>
<dbReference type="GO" id="GO:0000976">
    <property type="term" value="F:transcription cis-regulatory region binding"/>
    <property type="evidence" value="ECO:0007669"/>
    <property type="project" value="TreeGrafter"/>
</dbReference>
<dbReference type="PANTHER" id="PTHR30055">
    <property type="entry name" value="HTH-TYPE TRANSCRIPTIONAL REGULATOR RUTR"/>
    <property type="match status" value="1"/>
</dbReference>
<dbReference type="EMBL" id="SMRP01000019">
    <property type="protein sequence ID" value="TDG19912.1"/>
    <property type="molecule type" value="Genomic_DNA"/>
</dbReference>
<evidence type="ECO:0000259" key="4">
    <source>
        <dbReference type="PROSITE" id="PS50977"/>
    </source>
</evidence>
<sequence>MKELTIPSVGIRGREPKRRGNRATRVPEILEVSIRIFASEGNAGFTQTRVAGDAGIRLSTLQHYFGTRDNLLQSTIKEMAKRYLERYKALAKSKITPEAALDALVDDVFAELTNPASTISPFALQCWSLAESEAFVKELMAEINGEFQEVFAALVAKINPTLTSGECVLRGALILSHLQGLMVYIRRTGDSLPDLATLRVATKAVWKALSAAPQ</sequence>
<evidence type="ECO:0000256" key="3">
    <source>
        <dbReference type="SAM" id="MobiDB-lite"/>
    </source>
</evidence>
<dbReference type="InterPro" id="IPR050109">
    <property type="entry name" value="HTH-type_TetR-like_transc_reg"/>
</dbReference>
<comment type="caution">
    <text evidence="5">The sequence shown here is derived from an EMBL/GenBank/DDBJ whole genome shotgun (WGS) entry which is preliminary data.</text>
</comment>
<proteinExistence type="predicted"/>
<keyword evidence="6" id="KW-1185">Reference proteome</keyword>
<reference evidence="5 6" key="1">
    <citation type="submission" date="2019-03" db="EMBL/GenBank/DDBJ databases">
        <title>Paraburkholderia sp. 4M-K11, isolated from subtropical forest soil.</title>
        <authorList>
            <person name="Gao Z.-H."/>
            <person name="Qiu L.-H."/>
        </authorList>
    </citation>
    <scope>NUCLEOTIDE SEQUENCE [LARGE SCALE GENOMIC DNA]</scope>
    <source>
        <strain evidence="5 6">4M-K11</strain>
    </source>
</reference>
<evidence type="ECO:0000313" key="6">
    <source>
        <dbReference type="Proteomes" id="UP000295722"/>
    </source>
</evidence>
<evidence type="ECO:0000256" key="1">
    <source>
        <dbReference type="ARBA" id="ARBA00023125"/>
    </source>
</evidence>
<dbReference type="Proteomes" id="UP000295722">
    <property type="component" value="Unassembled WGS sequence"/>
</dbReference>
<dbReference type="Gene3D" id="1.10.357.10">
    <property type="entry name" value="Tetracycline Repressor, domain 2"/>
    <property type="match status" value="1"/>
</dbReference>
<dbReference type="InterPro" id="IPR009057">
    <property type="entry name" value="Homeodomain-like_sf"/>
</dbReference>
<dbReference type="OrthoDB" id="8586619at2"/>
<feature type="region of interest" description="Disordered" evidence="3">
    <location>
        <begin position="1"/>
        <end position="22"/>
    </location>
</feature>
<feature type="DNA-binding region" description="H-T-H motif" evidence="2">
    <location>
        <begin position="46"/>
        <end position="65"/>
    </location>
</feature>
<dbReference type="PANTHER" id="PTHR30055:SF226">
    <property type="entry name" value="HTH-TYPE TRANSCRIPTIONAL REGULATOR PKSA"/>
    <property type="match status" value="1"/>
</dbReference>
<name>A0A4R5M3Q4_9BURK</name>
<feature type="domain" description="HTH tetR-type" evidence="4">
    <location>
        <begin position="23"/>
        <end position="83"/>
    </location>
</feature>
<dbReference type="SUPFAM" id="SSF46689">
    <property type="entry name" value="Homeodomain-like"/>
    <property type="match status" value="1"/>
</dbReference>
<dbReference type="GO" id="GO:0003700">
    <property type="term" value="F:DNA-binding transcription factor activity"/>
    <property type="evidence" value="ECO:0007669"/>
    <property type="project" value="TreeGrafter"/>
</dbReference>
<protein>
    <submittedName>
        <fullName evidence="5">TetR/AcrR family transcriptional regulator</fullName>
    </submittedName>
</protein>
<evidence type="ECO:0000256" key="2">
    <source>
        <dbReference type="PROSITE-ProRule" id="PRU00335"/>
    </source>
</evidence>
<gene>
    <name evidence="5" type="ORF">EYW47_28910</name>
</gene>
<organism evidence="5 6">
    <name type="scientific">Paraburkholderia silviterrae</name>
    <dbReference type="NCBI Taxonomy" id="2528715"/>
    <lineage>
        <taxon>Bacteria</taxon>
        <taxon>Pseudomonadati</taxon>
        <taxon>Pseudomonadota</taxon>
        <taxon>Betaproteobacteria</taxon>
        <taxon>Burkholderiales</taxon>
        <taxon>Burkholderiaceae</taxon>
        <taxon>Paraburkholderia</taxon>
    </lineage>
</organism>
<dbReference type="PROSITE" id="PS50977">
    <property type="entry name" value="HTH_TETR_2"/>
    <property type="match status" value="1"/>
</dbReference>